<evidence type="ECO:0000313" key="2">
    <source>
        <dbReference type="Proteomes" id="UP000648908"/>
    </source>
</evidence>
<dbReference type="EMBL" id="JAESVN010000003">
    <property type="protein sequence ID" value="MBL4917373.1"/>
    <property type="molecule type" value="Genomic_DNA"/>
</dbReference>
<comment type="caution">
    <text evidence="1">The sequence shown here is derived from an EMBL/GenBank/DDBJ whole genome shotgun (WGS) entry which is preliminary data.</text>
</comment>
<sequence length="158" mass="17180">MTDASYADGAERPLAFLVQDAGDLTVLSALLQDAVLTVADLRHIARSREFALLANRFRWEDREAATREGRAFERVRTMVLFRDVMAVRSQGLPRGDEDTVLSILSLEFEPGEDGTGAVILTLAGDGALRLEVEALNATARDVTRPYRAPSGKAPDHGA</sequence>
<dbReference type="RefSeq" id="WP_202688283.1">
    <property type="nucleotide sequence ID" value="NZ_JAESVN010000003.1"/>
</dbReference>
<accession>A0A8K0Y0Q9</accession>
<gene>
    <name evidence="1" type="ORF">JL811_09075</name>
</gene>
<proteinExistence type="predicted"/>
<dbReference type="Pfam" id="PF11164">
    <property type="entry name" value="DUF2948"/>
    <property type="match status" value="1"/>
</dbReference>
<dbReference type="AlphaFoldDB" id="A0A8K0Y0Q9"/>
<dbReference type="InterPro" id="IPR021335">
    <property type="entry name" value="DUF2948"/>
</dbReference>
<organism evidence="1 2">
    <name type="scientific">Szabonella alba</name>
    <dbReference type="NCBI Taxonomy" id="2804194"/>
    <lineage>
        <taxon>Bacteria</taxon>
        <taxon>Pseudomonadati</taxon>
        <taxon>Pseudomonadota</taxon>
        <taxon>Alphaproteobacteria</taxon>
        <taxon>Rhodobacterales</taxon>
        <taxon>Paracoccaceae</taxon>
        <taxon>Szabonella</taxon>
    </lineage>
</organism>
<name>A0A8K0Y0Q9_9RHOB</name>
<dbReference type="Proteomes" id="UP000648908">
    <property type="component" value="Unassembled WGS sequence"/>
</dbReference>
<keyword evidence="2" id="KW-1185">Reference proteome</keyword>
<protein>
    <submittedName>
        <fullName evidence="1">DUF2948 family protein</fullName>
    </submittedName>
</protein>
<evidence type="ECO:0000313" key="1">
    <source>
        <dbReference type="EMBL" id="MBL4917373.1"/>
    </source>
</evidence>
<reference evidence="1" key="1">
    <citation type="submission" date="2021-01" db="EMBL/GenBank/DDBJ databases">
        <title>Tabrizicola alba sp. nov. a motile alkaliphilic bacterium isolated from a soda lake.</title>
        <authorList>
            <person name="Szuroczki S."/>
            <person name="Abbaszade G."/>
            <person name="Schumann P."/>
            <person name="Toth E."/>
        </authorList>
    </citation>
    <scope>NUCLEOTIDE SEQUENCE</scope>
    <source>
        <strain evidence="1">DMG-N-6</strain>
    </source>
</reference>